<dbReference type="PANTHER" id="PTHR34584">
    <property type="entry name" value="NA(+)/H(+) ANTIPORTER SUBUNIT E1"/>
    <property type="match status" value="1"/>
</dbReference>
<dbReference type="PANTHER" id="PTHR34584:SF1">
    <property type="entry name" value="NA(+)_H(+) ANTIPORTER SUBUNIT E1"/>
    <property type="match status" value="1"/>
</dbReference>
<keyword evidence="5 7" id="KW-1133">Transmembrane helix</keyword>
<dbReference type="RefSeq" id="WP_367639615.1">
    <property type="nucleotide sequence ID" value="NZ_JBFNQN010000012.1"/>
</dbReference>
<evidence type="ECO:0000256" key="7">
    <source>
        <dbReference type="SAM" id="Phobius"/>
    </source>
</evidence>
<comment type="similarity">
    <text evidence="2">Belongs to the CPA3 antiporters (TC 2.A.63) subunit E family.</text>
</comment>
<gene>
    <name evidence="8" type="ORF">AB1207_17125</name>
</gene>
<proteinExistence type="inferred from homology"/>
<evidence type="ECO:0000256" key="3">
    <source>
        <dbReference type="ARBA" id="ARBA00022475"/>
    </source>
</evidence>
<comment type="subcellular location">
    <subcellularLocation>
        <location evidence="1">Cell membrane</location>
        <topology evidence="1">Multi-pass membrane protein</topology>
    </subcellularLocation>
</comment>
<reference evidence="8 9" key="1">
    <citation type="submission" date="2024-07" db="EMBL/GenBank/DDBJ databases">
        <authorList>
            <person name="Thanompreechachai J."/>
            <person name="Duangmal K."/>
        </authorList>
    </citation>
    <scope>NUCLEOTIDE SEQUENCE [LARGE SCALE GENOMIC DNA]</scope>
    <source>
        <strain evidence="8 9">KCTC 19886</strain>
    </source>
</reference>
<evidence type="ECO:0000256" key="2">
    <source>
        <dbReference type="ARBA" id="ARBA00006228"/>
    </source>
</evidence>
<comment type="caution">
    <text evidence="8">The sequence shown here is derived from an EMBL/GenBank/DDBJ whole genome shotgun (WGS) entry which is preliminary data.</text>
</comment>
<evidence type="ECO:0000313" key="9">
    <source>
        <dbReference type="Proteomes" id="UP001555826"/>
    </source>
</evidence>
<dbReference type="NCBIfam" id="NF006521">
    <property type="entry name" value="PRK08965.1-5"/>
    <property type="match status" value="1"/>
</dbReference>
<feature type="transmembrane region" description="Helical" evidence="7">
    <location>
        <begin position="12"/>
        <end position="29"/>
    </location>
</feature>
<evidence type="ECO:0000256" key="4">
    <source>
        <dbReference type="ARBA" id="ARBA00022692"/>
    </source>
</evidence>
<dbReference type="Proteomes" id="UP001555826">
    <property type="component" value="Unassembled WGS sequence"/>
</dbReference>
<keyword evidence="3" id="KW-1003">Cell membrane</keyword>
<keyword evidence="4 7" id="KW-0812">Transmembrane</keyword>
<evidence type="ECO:0000256" key="6">
    <source>
        <dbReference type="ARBA" id="ARBA00023136"/>
    </source>
</evidence>
<feature type="transmembrane region" description="Helical" evidence="7">
    <location>
        <begin position="41"/>
        <end position="59"/>
    </location>
</feature>
<name>A0ABV3PA35_9ACTN</name>
<evidence type="ECO:0000313" key="8">
    <source>
        <dbReference type="EMBL" id="MEW9266476.1"/>
    </source>
</evidence>
<sequence length="200" mass="21806">MNAKVLSLRERVSVPMLVWLVVLWLLLWGDLSWANVLSGTLLGLLVTIVLPLPTVRFGLRIRPLRILLLLGRFLVDLFAASAQVAWLAVRPGQQPRNSVVRVPLHSGSDLFVTMTAELVSLVPGSVVVEIGAPSALGGQGSIYIHALGVDSAEGREETRRNVLLTERRIMRTFATPQAYAEYLDRCRADGSDALCGGSRP</sequence>
<keyword evidence="9" id="KW-1185">Reference proteome</keyword>
<dbReference type="InterPro" id="IPR002758">
    <property type="entry name" value="Cation_antiport_E"/>
</dbReference>
<evidence type="ECO:0000256" key="1">
    <source>
        <dbReference type="ARBA" id="ARBA00004651"/>
    </source>
</evidence>
<dbReference type="Pfam" id="PF01899">
    <property type="entry name" value="MNHE"/>
    <property type="match status" value="1"/>
</dbReference>
<dbReference type="EMBL" id="JBFNQN010000012">
    <property type="protein sequence ID" value="MEW9266476.1"/>
    <property type="molecule type" value="Genomic_DNA"/>
</dbReference>
<keyword evidence="6 7" id="KW-0472">Membrane</keyword>
<protein>
    <submittedName>
        <fullName evidence="8">Na+/H+ antiporter subunit E</fullName>
    </submittedName>
</protein>
<accession>A0ABV3PA35</accession>
<feature type="transmembrane region" description="Helical" evidence="7">
    <location>
        <begin position="66"/>
        <end position="89"/>
    </location>
</feature>
<evidence type="ECO:0000256" key="5">
    <source>
        <dbReference type="ARBA" id="ARBA00022989"/>
    </source>
</evidence>
<organism evidence="8 9">
    <name type="scientific">Kineococcus endophyticus</name>
    <dbReference type="NCBI Taxonomy" id="1181883"/>
    <lineage>
        <taxon>Bacteria</taxon>
        <taxon>Bacillati</taxon>
        <taxon>Actinomycetota</taxon>
        <taxon>Actinomycetes</taxon>
        <taxon>Kineosporiales</taxon>
        <taxon>Kineosporiaceae</taxon>
        <taxon>Kineococcus</taxon>
    </lineage>
</organism>